<name>A0A0F9CWJ1_9ZZZZ</name>
<dbReference type="InterPro" id="IPR011990">
    <property type="entry name" value="TPR-like_helical_dom_sf"/>
</dbReference>
<protein>
    <submittedName>
        <fullName evidence="1">Uncharacterized protein</fullName>
    </submittedName>
</protein>
<dbReference type="InterPro" id="IPR019734">
    <property type="entry name" value="TPR_rpt"/>
</dbReference>
<feature type="non-terminal residue" evidence="1">
    <location>
        <position position="1"/>
    </location>
</feature>
<gene>
    <name evidence="1" type="ORF">LCGC14_2618270</name>
</gene>
<reference evidence="1" key="1">
    <citation type="journal article" date="2015" name="Nature">
        <title>Complex archaea that bridge the gap between prokaryotes and eukaryotes.</title>
        <authorList>
            <person name="Spang A."/>
            <person name="Saw J.H."/>
            <person name="Jorgensen S.L."/>
            <person name="Zaremba-Niedzwiedzka K."/>
            <person name="Martijn J."/>
            <person name="Lind A.E."/>
            <person name="van Eijk R."/>
            <person name="Schleper C."/>
            <person name="Guy L."/>
            <person name="Ettema T.J."/>
        </authorList>
    </citation>
    <scope>NUCLEOTIDE SEQUENCE</scope>
</reference>
<comment type="caution">
    <text evidence="1">The sequence shown here is derived from an EMBL/GenBank/DDBJ whole genome shotgun (WGS) entry which is preliminary data.</text>
</comment>
<dbReference type="Gene3D" id="1.25.40.10">
    <property type="entry name" value="Tetratricopeptide repeat domain"/>
    <property type="match status" value="1"/>
</dbReference>
<dbReference type="PROSITE" id="PS50005">
    <property type="entry name" value="TPR"/>
    <property type="match status" value="1"/>
</dbReference>
<proteinExistence type="predicted"/>
<dbReference type="AlphaFoldDB" id="A0A0F9CWJ1"/>
<sequence>NSLSIEIQTFMEKGKELFLKMEKKYQELEKEKIVENGKIKEPKENELTIEDVVLLFKDLIQIDKQNENINKESKGFRTINSFFKECENNLKGKSIQTLYNYFKQWKDLDYYLESRESKRQGGGKEYRYKEGLFSQKILTGKQFIESEEQKAELFQKEKIQIQQALNYYNNQKYEKAKTLLIKISKSPSKVLIKNKQLYYGMFYYIGRCYQKLKDYPNATNYFKKIYSENKDFINVNFQYIKSGLEAGIYAETFQIIEYTLNKLKDFLKIFDLTNYYIIYDDLEITIRSITSMYNSLNDVLRPYIEYLENNDFRKYIIGINKIKPDLRILRKPFDEKDYTIIYLNFMLTEKFYKTLMRIWFLKSECFRRYITESIINKKTNIINATFNDLIIFFKEIHQLNLKSKFPFLGILSFVHYFIGLAKLFDLSNIQSMLEVTFPEGKYLNFSPEFRFLKKYNNIY</sequence>
<dbReference type="EMBL" id="LAZR01044617">
    <property type="protein sequence ID" value="KKL04218.1"/>
    <property type="molecule type" value="Genomic_DNA"/>
</dbReference>
<accession>A0A0F9CWJ1</accession>
<organism evidence="1">
    <name type="scientific">marine sediment metagenome</name>
    <dbReference type="NCBI Taxonomy" id="412755"/>
    <lineage>
        <taxon>unclassified sequences</taxon>
        <taxon>metagenomes</taxon>
        <taxon>ecological metagenomes</taxon>
    </lineage>
</organism>
<dbReference type="SUPFAM" id="SSF48452">
    <property type="entry name" value="TPR-like"/>
    <property type="match status" value="1"/>
</dbReference>
<feature type="non-terminal residue" evidence="1">
    <location>
        <position position="459"/>
    </location>
</feature>
<evidence type="ECO:0000313" key="1">
    <source>
        <dbReference type="EMBL" id="KKL04218.1"/>
    </source>
</evidence>